<dbReference type="InterPro" id="IPR036874">
    <property type="entry name" value="Carbonic_anhydrase_sf"/>
</dbReference>
<keyword evidence="10" id="KW-1185">Reference proteome</keyword>
<evidence type="ECO:0000256" key="3">
    <source>
        <dbReference type="ARBA" id="ARBA00022723"/>
    </source>
</evidence>
<dbReference type="AlphaFoldDB" id="A0A286I9Y4"/>
<dbReference type="InterPro" id="IPR015892">
    <property type="entry name" value="Carbonic_anhydrase_CS"/>
</dbReference>
<comment type="similarity">
    <text evidence="1 8">Belongs to the beta-class carbonic anhydrase family.</text>
</comment>
<dbReference type="InterPro" id="IPR001765">
    <property type="entry name" value="Carbonic_anhydrase"/>
</dbReference>
<keyword evidence="5 8" id="KW-0456">Lyase</keyword>
<dbReference type="Pfam" id="PF00484">
    <property type="entry name" value="Pro_CA"/>
    <property type="match status" value="1"/>
</dbReference>
<dbReference type="Gene3D" id="3.40.1050.10">
    <property type="entry name" value="Carbonic anhydrase"/>
    <property type="match status" value="1"/>
</dbReference>
<dbReference type="PANTHER" id="PTHR11002">
    <property type="entry name" value="CARBONIC ANHYDRASE"/>
    <property type="match status" value="1"/>
</dbReference>
<evidence type="ECO:0000256" key="4">
    <source>
        <dbReference type="ARBA" id="ARBA00022833"/>
    </source>
</evidence>
<feature type="binding site" evidence="7">
    <location>
        <position position="112"/>
    </location>
    <ligand>
        <name>Zn(2+)</name>
        <dbReference type="ChEBI" id="CHEBI:29105"/>
    </ligand>
</feature>
<dbReference type="PANTHER" id="PTHR11002:SF76">
    <property type="entry name" value="CARBONIC ANHYDRASE"/>
    <property type="match status" value="1"/>
</dbReference>
<dbReference type="SMART" id="SM00947">
    <property type="entry name" value="Pro_CA"/>
    <property type="match status" value="1"/>
</dbReference>
<dbReference type="GO" id="GO:0015976">
    <property type="term" value="P:carbon utilization"/>
    <property type="evidence" value="ECO:0007669"/>
    <property type="project" value="InterPro"/>
</dbReference>
<dbReference type="GO" id="GO:0008270">
    <property type="term" value="F:zinc ion binding"/>
    <property type="evidence" value="ECO:0007669"/>
    <property type="project" value="UniProtKB-UniRule"/>
</dbReference>
<dbReference type="Proteomes" id="UP000219465">
    <property type="component" value="Unassembled WGS sequence"/>
</dbReference>
<dbReference type="EMBL" id="OCPC01000002">
    <property type="protein sequence ID" value="SOE16928.1"/>
    <property type="molecule type" value="Genomic_DNA"/>
</dbReference>
<evidence type="ECO:0000256" key="2">
    <source>
        <dbReference type="ARBA" id="ARBA00012925"/>
    </source>
</evidence>
<comment type="cofactor">
    <cofactor evidence="7">
        <name>Zn(2+)</name>
        <dbReference type="ChEBI" id="CHEBI:29105"/>
    </cofactor>
    <text evidence="7">Binds 1 zinc ion per subunit.</text>
</comment>
<comment type="catalytic activity">
    <reaction evidence="6 8">
        <text>hydrogencarbonate + H(+) = CO2 + H2O</text>
        <dbReference type="Rhea" id="RHEA:10748"/>
        <dbReference type="ChEBI" id="CHEBI:15377"/>
        <dbReference type="ChEBI" id="CHEBI:15378"/>
        <dbReference type="ChEBI" id="CHEBI:16526"/>
        <dbReference type="ChEBI" id="CHEBI:17544"/>
        <dbReference type="EC" id="4.2.1.1"/>
    </reaction>
</comment>
<feature type="binding site" evidence="7">
    <location>
        <position position="109"/>
    </location>
    <ligand>
        <name>Zn(2+)</name>
        <dbReference type="ChEBI" id="CHEBI:29105"/>
    </ligand>
</feature>
<dbReference type="SUPFAM" id="SSF53056">
    <property type="entry name" value="beta-carbonic anhydrase, cab"/>
    <property type="match status" value="1"/>
</dbReference>
<feature type="binding site" evidence="7">
    <location>
        <position position="48"/>
    </location>
    <ligand>
        <name>Zn(2+)</name>
        <dbReference type="ChEBI" id="CHEBI:29105"/>
    </ligand>
</feature>
<evidence type="ECO:0000256" key="8">
    <source>
        <dbReference type="RuleBase" id="RU003956"/>
    </source>
</evidence>
<dbReference type="CDD" id="cd00884">
    <property type="entry name" value="beta_CA_cladeB"/>
    <property type="match status" value="1"/>
</dbReference>
<evidence type="ECO:0000256" key="1">
    <source>
        <dbReference type="ARBA" id="ARBA00006217"/>
    </source>
</evidence>
<dbReference type="EC" id="4.2.1.1" evidence="2 8"/>
<dbReference type="PROSITE" id="PS00705">
    <property type="entry name" value="PROK_CO2_ANHYDRASE_2"/>
    <property type="match status" value="1"/>
</dbReference>
<accession>A0A286I9Y4</accession>
<dbReference type="InterPro" id="IPR045066">
    <property type="entry name" value="Beta_CA_cladeB"/>
</dbReference>
<evidence type="ECO:0000256" key="5">
    <source>
        <dbReference type="ARBA" id="ARBA00023239"/>
    </source>
</evidence>
<evidence type="ECO:0000313" key="9">
    <source>
        <dbReference type="EMBL" id="SOE16928.1"/>
    </source>
</evidence>
<feature type="binding site" evidence="7">
    <location>
        <position position="50"/>
    </location>
    <ligand>
        <name>Zn(2+)</name>
        <dbReference type="ChEBI" id="CHEBI:29105"/>
    </ligand>
</feature>
<gene>
    <name evidence="9" type="ORF">SAMN05877838_1814</name>
</gene>
<keyword evidence="3 7" id="KW-0479">Metal-binding</keyword>
<evidence type="ECO:0000256" key="6">
    <source>
        <dbReference type="ARBA" id="ARBA00048348"/>
    </source>
</evidence>
<evidence type="ECO:0000313" key="10">
    <source>
        <dbReference type="Proteomes" id="UP000219465"/>
    </source>
</evidence>
<dbReference type="GO" id="GO:0004089">
    <property type="term" value="F:carbonate dehydratase activity"/>
    <property type="evidence" value="ECO:0007669"/>
    <property type="project" value="UniProtKB-UniRule"/>
</dbReference>
<protein>
    <recommendedName>
        <fullName evidence="2 8">Carbonic anhydrase</fullName>
        <ecNumber evidence="2 8">4.2.1.1</ecNumber>
    </recommendedName>
    <alternativeName>
        <fullName evidence="8">Carbonate dehydratase</fullName>
    </alternativeName>
</protein>
<name>A0A286I9Y4_9HYPH</name>
<evidence type="ECO:0000256" key="7">
    <source>
        <dbReference type="PIRSR" id="PIRSR601765-1"/>
    </source>
</evidence>
<sequence length="220" mass="24391">MCKAMSNFPSRLLEGYQTFMSGRYADERDRYRQLAETGQEPHTLVISCCDSRAAPETIFDCGPGELFVVRNVANLVPPYEPDDNLHATSAALEFAVQALKIREILVMGHGRCGGIKAALDPDATPLSPGDFIGNWVKLLKPAAQQIQDSQLMTGGERQIALERISIRNSMANLRTFPCVKILEEQGKLRIHGAWFDISSGELWVMDSKTGDFFRPETAEA</sequence>
<comment type="function">
    <text evidence="8">Reversible hydration of carbon dioxide.</text>
</comment>
<proteinExistence type="inferred from homology"/>
<reference evidence="10" key="1">
    <citation type="submission" date="2017-08" db="EMBL/GenBank/DDBJ databases">
        <authorList>
            <person name="Varghese N."/>
            <person name="Submissions S."/>
        </authorList>
    </citation>
    <scope>NUCLEOTIDE SEQUENCE [LARGE SCALE GENOMIC DNA]</scope>
    <source>
        <strain evidence="10">KCTC 23107</strain>
    </source>
</reference>
<keyword evidence="4 7" id="KW-0862">Zinc</keyword>
<dbReference type="OrthoDB" id="9797527at2"/>
<organism evidence="9 10">
    <name type="scientific">Hoeflea halophila</name>
    <dbReference type="NCBI Taxonomy" id="714899"/>
    <lineage>
        <taxon>Bacteria</taxon>
        <taxon>Pseudomonadati</taxon>
        <taxon>Pseudomonadota</taxon>
        <taxon>Alphaproteobacteria</taxon>
        <taxon>Hyphomicrobiales</taxon>
        <taxon>Rhizobiaceae</taxon>
        <taxon>Hoeflea</taxon>
    </lineage>
</organism>